<accession>A0ABM4CA62</accession>
<name>A0ABM4CA62_HYDVU</name>
<gene>
    <name evidence="3" type="primary">LOC136083070</name>
</gene>
<dbReference type="Proteomes" id="UP001652625">
    <property type="component" value="Chromosome 08"/>
</dbReference>
<proteinExistence type="predicted"/>
<keyword evidence="2" id="KW-1185">Reference proteome</keyword>
<dbReference type="PANTHER" id="PTHR46060">
    <property type="entry name" value="MARINER MOS1 TRANSPOSASE-LIKE PROTEIN"/>
    <property type="match status" value="1"/>
</dbReference>
<dbReference type="PANTHER" id="PTHR46060:SF2">
    <property type="entry name" value="HISTONE-LYSINE N-METHYLTRANSFERASE SETMAR"/>
    <property type="match status" value="1"/>
</dbReference>
<dbReference type="InterPro" id="IPR052709">
    <property type="entry name" value="Transposase-MT_Hybrid"/>
</dbReference>
<organism evidence="2 3">
    <name type="scientific">Hydra vulgaris</name>
    <name type="common">Hydra</name>
    <name type="synonym">Hydra attenuata</name>
    <dbReference type="NCBI Taxonomy" id="6087"/>
    <lineage>
        <taxon>Eukaryota</taxon>
        <taxon>Metazoa</taxon>
        <taxon>Cnidaria</taxon>
        <taxon>Hydrozoa</taxon>
        <taxon>Hydroidolina</taxon>
        <taxon>Anthoathecata</taxon>
        <taxon>Aplanulata</taxon>
        <taxon>Hydridae</taxon>
        <taxon>Hydra</taxon>
    </lineage>
</organism>
<evidence type="ECO:0000259" key="1">
    <source>
        <dbReference type="Pfam" id="PF17906"/>
    </source>
</evidence>
<reference evidence="3" key="1">
    <citation type="submission" date="2025-08" db="UniProtKB">
        <authorList>
            <consortium name="RefSeq"/>
        </authorList>
    </citation>
    <scope>IDENTIFICATION</scope>
</reference>
<dbReference type="Gene3D" id="1.10.10.10">
    <property type="entry name" value="Winged helix-like DNA-binding domain superfamily/Winged helix DNA-binding domain"/>
    <property type="match status" value="1"/>
</dbReference>
<feature type="domain" description="Mos1 transposase HTH" evidence="1">
    <location>
        <begin position="9"/>
        <end position="57"/>
    </location>
</feature>
<dbReference type="RefSeq" id="XP_065658549.1">
    <property type="nucleotide sequence ID" value="XM_065802477.1"/>
</dbReference>
<dbReference type="InterPro" id="IPR036388">
    <property type="entry name" value="WH-like_DNA-bd_sf"/>
</dbReference>
<dbReference type="SUPFAM" id="SSF46689">
    <property type="entry name" value="Homeodomain-like"/>
    <property type="match status" value="1"/>
</dbReference>
<dbReference type="InterPro" id="IPR009057">
    <property type="entry name" value="Homeodomain-like_sf"/>
</dbReference>
<dbReference type="GeneID" id="136083070"/>
<dbReference type="Gene3D" id="1.10.10.1450">
    <property type="match status" value="1"/>
</dbReference>
<evidence type="ECO:0000313" key="2">
    <source>
        <dbReference type="Proteomes" id="UP001652625"/>
    </source>
</evidence>
<protein>
    <submittedName>
        <fullName evidence="3">Histone-lysine N-methyltransferase SETMAR-like</fullName>
    </submittedName>
</protein>
<dbReference type="Pfam" id="PF17906">
    <property type="entry name" value="HTH_48"/>
    <property type="match status" value="1"/>
</dbReference>
<evidence type="ECO:0000313" key="3">
    <source>
        <dbReference type="RefSeq" id="XP_065658549.1"/>
    </source>
</evidence>
<dbReference type="Pfam" id="PF13412">
    <property type="entry name" value="HTH_24"/>
    <property type="match status" value="1"/>
</dbReference>
<dbReference type="InterPro" id="IPR041426">
    <property type="entry name" value="Mos1_HTH"/>
</dbReference>
<sequence>MECQVDKNEHFRHHLLFALNRGVKATEAAREICAVYGKIAIAERTVRYWFAKFRSGNIDLKDASRSGRPSEFDEKRLNQLLNENARQTTRELAERIGSNKSTVAEHLNSMGKIQKLGAWVPYVASLLACHL</sequence>